<protein>
    <submittedName>
        <fullName evidence="2">Uncharacterized protein</fullName>
    </submittedName>
</protein>
<dbReference type="EMBL" id="PVFZ01000043">
    <property type="protein sequence ID" value="PRF22394.1"/>
    <property type="molecule type" value="Genomic_DNA"/>
</dbReference>
<name>A0A8E2UUR0_9BURK</name>
<evidence type="ECO:0000313" key="2">
    <source>
        <dbReference type="EMBL" id="PRF22394.1"/>
    </source>
</evidence>
<dbReference type="Proteomes" id="UP000237686">
    <property type="component" value="Unassembled WGS sequence"/>
</dbReference>
<feature type="compositionally biased region" description="Basic and acidic residues" evidence="1">
    <location>
        <begin position="28"/>
        <end position="37"/>
    </location>
</feature>
<evidence type="ECO:0000256" key="1">
    <source>
        <dbReference type="SAM" id="MobiDB-lite"/>
    </source>
</evidence>
<accession>A0A8E2UUR0</accession>
<sequence length="81" mass="8933">MRPGYFSACGPRRYASTGPASPSKRSRHVNDRNREPHCPDQACRMLAIGPFDRFICHHAHNNKGDCGDTGADLGREARLPA</sequence>
<reference evidence="2 3" key="1">
    <citation type="submission" date="2018-03" db="EMBL/GenBank/DDBJ databases">
        <authorList>
            <person name="Nguyen K."/>
            <person name="Fouts D."/>
            <person name="Sutton G."/>
        </authorList>
    </citation>
    <scope>NUCLEOTIDE SEQUENCE [LARGE SCALE GENOMIC DNA]</scope>
    <source>
        <strain evidence="2 3">AU17135</strain>
    </source>
</reference>
<organism evidence="2 3">
    <name type="scientific">Burkholderia multivorans</name>
    <dbReference type="NCBI Taxonomy" id="87883"/>
    <lineage>
        <taxon>Bacteria</taxon>
        <taxon>Pseudomonadati</taxon>
        <taxon>Pseudomonadota</taxon>
        <taxon>Betaproteobacteria</taxon>
        <taxon>Burkholderiales</taxon>
        <taxon>Burkholderiaceae</taxon>
        <taxon>Burkholderia</taxon>
        <taxon>Burkholderia cepacia complex</taxon>
    </lineage>
</organism>
<dbReference type="AlphaFoldDB" id="A0A8E2UUR0"/>
<evidence type="ECO:0000313" key="3">
    <source>
        <dbReference type="Proteomes" id="UP000237686"/>
    </source>
</evidence>
<gene>
    <name evidence="2" type="ORF">C6P98_15880</name>
</gene>
<comment type="caution">
    <text evidence="2">The sequence shown here is derived from an EMBL/GenBank/DDBJ whole genome shotgun (WGS) entry which is preliminary data.</text>
</comment>
<feature type="region of interest" description="Disordered" evidence="1">
    <location>
        <begin position="1"/>
        <end position="37"/>
    </location>
</feature>
<proteinExistence type="predicted"/>